<evidence type="ECO:0000256" key="4">
    <source>
        <dbReference type="ARBA" id="ARBA00023136"/>
    </source>
</evidence>
<dbReference type="GO" id="GO:0032216">
    <property type="term" value="F:glucosaminyl-phosphatidylinositol O-acyltransferase activity"/>
    <property type="evidence" value="ECO:0007669"/>
    <property type="project" value="TreeGrafter"/>
</dbReference>
<evidence type="ECO:0000313" key="7">
    <source>
        <dbReference type="Proteomes" id="UP000325440"/>
    </source>
</evidence>
<keyword evidence="7" id="KW-1185">Reference proteome</keyword>
<dbReference type="EC" id="2.3.-.-" evidence="5"/>
<dbReference type="UniPathway" id="UPA00196"/>
<keyword evidence="2 5" id="KW-0812">Transmembrane</keyword>
<feature type="transmembrane region" description="Helical" evidence="5">
    <location>
        <begin position="121"/>
        <end position="142"/>
    </location>
</feature>
<dbReference type="PANTHER" id="PTHR20661:SF0">
    <property type="entry name" value="PHOSPHATIDYLINOSITOL-GLYCAN BIOSYNTHESIS CLASS W PROTEIN"/>
    <property type="match status" value="1"/>
</dbReference>
<dbReference type="OrthoDB" id="15270at2759"/>
<name>A0A5E4MCP0_9HEMI</name>
<dbReference type="GO" id="GO:0006506">
    <property type="term" value="P:GPI anchor biosynthetic process"/>
    <property type="evidence" value="ECO:0007669"/>
    <property type="project" value="UniProtKB-UniPathway"/>
</dbReference>
<feature type="transmembrane region" description="Helical" evidence="5">
    <location>
        <begin position="402"/>
        <end position="424"/>
    </location>
</feature>
<dbReference type="GO" id="GO:0005789">
    <property type="term" value="C:endoplasmic reticulum membrane"/>
    <property type="evidence" value="ECO:0007669"/>
    <property type="project" value="UniProtKB-SubCell"/>
</dbReference>
<dbReference type="PANTHER" id="PTHR20661">
    <property type="entry name" value="PHOSPHATIDYLINOSITOL-GLYCAN BIOSYNTHESIS CLASS W PROTEIN"/>
    <property type="match status" value="1"/>
</dbReference>
<comment type="similarity">
    <text evidence="5">Belongs to the PIGW family.</text>
</comment>
<evidence type="ECO:0000256" key="1">
    <source>
        <dbReference type="ARBA" id="ARBA00004141"/>
    </source>
</evidence>
<feature type="transmembrane region" description="Helical" evidence="5">
    <location>
        <begin position="83"/>
        <end position="101"/>
    </location>
</feature>
<comment type="pathway">
    <text evidence="5">Glycolipid biosynthesis; glycosylphosphatidylinositol-anchor biosynthesis.</text>
</comment>
<sequence>MDTQYKELHKEAMSNQTGSSLIEIYTSLFSLPIHLIIFIWMSVGTNYSTKMNSPNFWMFLLEFLIMILPTVFNFTLLSEYSDAQFKFYFIVFTIQFSWLLLNHNYVTSSSIKTKKSPHMTFYRFMLNTYTVFCILAVDFNVFPRRFAKTEKFGHGLMDIGVGCYVCSNALLFTIPKVNNIIKYSFKVLKQILPLLLLGFGRIYFVTKADYNHYVFEYGVHWNFFMTLAFLKILNLFILPFISTCCLSGLATVLVFIYEIALNFGLADWIMSDAPRDSLFSANREGILSLIGYEALFLYSLSMKWHFSVFIKKNYLINNISILIATAFMSVALFFLTTILSYFFGVSRRLANAGYVYWTLSISCYMLFMSIIIEHFITIILQKKGYMSEFNKISLIIDSINDNLLLFFLFANIITGSLNMCMYTLTMNTINSLIILSLYMFVIYYSIYILHNYKNKII</sequence>
<proteinExistence type="inferred from homology"/>
<keyword evidence="3 5" id="KW-1133">Transmembrane helix</keyword>
<feature type="transmembrane region" description="Helical" evidence="5">
    <location>
        <begin position="285"/>
        <end position="302"/>
    </location>
</feature>
<feature type="transmembrane region" description="Helical" evidence="5">
    <location>
        <begin position="56"/>
        <end position="77"/>
    </location>
</feature>
<dbReference type="Proteomes" id="UP000325440">
    <property type="component" value="Unassembled WGS sequence"/>
</dbReference>
<comment type="subcellular location">
    <subcellularLocation>
        <location evidence="5">Endoplasmic reticulum membrane</location>
        <topology evidence="5">Multi-pass membrane protein</topology>
    </subcellularLocation>
    <subcellularLocation>
        <location evidence="1">Membrane</location>
        <topology evidence="1">Multi-pass membrane protein</topology>
    </subcellularLocation>
</comment>
<keyword evidence="4 5" id="KW-0472">Membrane</keyword>
<protein>
    <recommendedName>
        <fullName evidence="5">Phosphatidylinositol-glycan biosynthesis class W protein</fullName>
        <ecNumber evidence="5">2.3.-.-</ecNumber>
    </recommendedName>
</protein>
<feature type="transmembrane region" description="Helical" evidence="5">
    <location>
        <begin position="187"/>
        <end position="206"/>
    </location>
</feature>
<evidence type="ECO:0000313" key="6">
    <source>
        <dbReference type="EMBL" id="VVC28606.1"/>
    </source>
</evidence>
<feature type="transmembrane region" description="Helical" evidence="5">
    <location>
        <begin position="430"/>
        <end position="449"/>
    </location>
</feature>
<feature type="transmembrane region" description="Helical" evidence="5">
    <location>
        <begin position="245"/>
        <end position="265"/>
    </location>
</feature>
<dbReference type="PIRSF" id="PIRSF017321">
    <property type="entry name" value="GWT1"/>
    <property type="match status" value="1"/>
</dbReference>
<feature type="transmembrane region" description="Helical" evidence="5">
    <location>
        <begin position="24"/>
        <end position="44"/>
    </location>
</feature>
<keyword evidence="5" id="KW-0012">Acyltransferase</keyword>
<comment type="function">
    <text evidence="5">A acetyltransferase, which acetylates the inositol ring of phosphatidylinositol during biosynthesis of GPI-anchor.</text>
</comment>
<keyword evidence="5" id="KW-0337">GPI-anchor biosynthesis</keyword>
<dbReference type="AlphaFoldDB" id="A0A5E4MCP0"/>
<dbReference type="GO" id="GO:0072659">
    <property type="term" value="P:protein localization to plasma membrane"/>
    <property type="evidence" value="ECO:0007669"/>
    <property type="project" value="TreeGrafter"/>
</dbReference>
<evidence type="ECO:0000256" key="2">
    <source>
        <dbReference type="ARBA" id="ARBA00022692"/>
    </source>
</evidence>
<keyword evidence="5" id="KW-0808">Transferase</keyword>
<gene>
    <name evidence="6" type="ORF">CINCED_3A004570</name>
</gene>
<evidence type="ECO:0000256" key="5">
    <source>
        <dbReference type="RuleBase" id="RU280819"/>
    </source>
</evidence>
<accession>A0A5E4MCP0</accession>
<reference evidence="6 7" key="1">
    <citation type="submission" date="2019-08" db="EMBL/GenBank/DDBJ databases">
        <authorList>
            <person name="Alioto T."/>
            <person name="Alioto T."/>
            <person name="Gomez Garrido J."/>
        </authorList>
    </citation>
    <scope>NUCLEOTIDE SEQUENCE [LARGE SCALE GENOMIC DNA]</scope>
</reference>
<dbReference type="Pfam" id="PF06423">
    <property type="entry name" value="GWT1"/>
    <property type="match status" value="1"/>
</dbReference>
<feature type="transmembrane region" description="Helical" evidence="5">
    <location>
        <begin position="314"/>
        <end position="342"/>
    </location>
</feature>
<feature type="transmembrane region" description="Helical" evidence="5">
    <location>
        <begin position="218"/>
        <end position="238"/>
    </location>
</feature>
<evidence type="ECO:0000256" key="3">
    <source>
        <dbReference type="ARBA" id="ARBA00022989"/>
    </source>
</evidence>
<dbReference type="InterPro" id="IPR009447">
    <property type="entry name" value="PIGW/GWT1"/>
</dbReference>
<keyword evidence="5" id="KW-0256">Endoplasmic reticulum</keyword>
<dbReference type="EMBL" id="CABPRJ010000482">
    <property type="protein sequence ID" value="VVC28606.1"/>
    <property type="molecule type" value="Genomic_DNA"/>
</dbReference>
<organism evidence="6 7">
    <name type="scientific">Cinara cedri</name>
    <dbReference type="NCBI Taxonomy" id="506608"/>
    <lineage>
        <taxon>Eukaryota</taxon>
        <taxon>Metazoa</taxon>
        <taxon>Ecdysozoa</taxon>
        <taxon>Arthropoda</taxon>
        <taxon>Hexapoda</taxon>
        <taxon>Insecta</taxon>
        <taxon>Pterygota</taxon>
        <taxon>Neoptera</taxon>
        <taxon>Paraneoptera</taxon>
        <taxon>Hemiptera</taxon>
        <taxon>Sternorrhyncha</taxon>
        <taxon>Aphidomorpha</taxon>
        <taxon>Aphidoidea</taxon>
        <taxon>Aphididae</taxon>
        <taxon>Lachninae</taxon>
        <taxon>Cinara</taxon>
    </lineage>
</organism>
<feature type="transmembrane region" description="Helical" evidence="5">
    <location>
        <begin position="354"/>
        <end position="381"/>
    </location>
</feature>